<protein>
    <recommendedName>
        <fullName evidence="10">Gpr1 family protein</fullName>
    </recommendedName>
</protein>
<sequence length="272" mass="29116">MSSPNSDGAGAGHFNGNGKETNPAEHGRDRHQHFPQTVSQVPMPHTHQATVSQVPLPPYQKLANPGPLGLLGFAVTTLVLGLYQCGVGLPNENPEGTVGPDQAVLGLAIFMGGTAQFIAGIMEWRVGNTFGTTVHCSYGAFWLSYALFLIPYLDIKGSYNGDTRAYSFAIGVYLIIWCALSFLFFIAALKTNYTILGVFFFLVLAFLFLSIASFIETEHPAASVRVNKAGGAFTVICAAIAFYAGGSGLMIPDTTMVRFPLGLIPRDDDESP</sequence>
<evidence type="ECO:0008006" key="10">
    <source>
        <dbReference type="Google" id="ProtNLM"/>
    </source>
</evidence>
<evidence type="ECO:0000256" key="6">
    <source>
        <dbReference type="SAM" id="MobiDB-lite"/>
    </source>
</evidence>
<feature type="transmembrane region" description="Helical" evidence="7">
    <location>
        <begin position="193"/>
        <end position="215"/>
    </location>
</feature>
<keyword evidence="5 7" id="KW-0472">Membrane</keyword>
<name>A0ABR3XUB7_9EURO</name>
<keyword evidence="4 7" id="KW-1133">Transmembrane helix</keyword>
<evidence type="ECO:0000256" key="3">
    <source>
        <dbReference type="ARBA" id="ARBA00022692"/>
    </source>
</evidence>
<feature type="transmembrane region" description="Helical" evidence="7">
    <location>
        <begin position="103"/>
        <end position="122"/>
    </location>
</feature>
<evidence type="ECO:0000256" key="4">
    <source>
        <dbReference type="ARBA" id="ARBA00022989"/>
    </source>
</evidence>
<keyword evidence="3 7" id="KW-0812">Transmembrane</keyword>
<accession>A0ABR3XUB7</accession>
<dbReference type="PANTHER" id="PTHR31123">
    <property type="entry name" value="ACCUMULATION OF DYADS PROTEIN 2-RELATED"/>
    <property type="match status" value="1"/>
</dbReference>
<feature type="transmembrane region" description="Helical" evidence="7">
    <location>
        <begin position="134"/>
        <end position="153"/>
    </location>
</feature>
<feature type="transmembrane region" description="Helical" evidence="7">
    <location>
        <begin position="230"/>
        <end position="251"/>
    </location>
</feature>
<dbReference type="Proteomes" id="UP001583193">
    <property type="component" value="Unassembled WGS sequence"/>
</dbReference>
<evidence type="ECO:0000256" key="2">
    <source>
        <dbReference type="ARBA" id="ARBA00005587"/>
    </source>
</evidence>
<reference evidence="8 9" key="1">
    <citation type="journal article" date="2024" name="IMA Fungus">
        <title>IMA Genome - F19 : A genome assembly and annotation guide to empower mycologists, including annotated draft genome sequences of Ceratocystis pirilliformis, Diaporthe australafricana, Fusarium ophioides, Paecilomyces lecythidis, and Sporothrix stenoceras.</title>
        <authorList>
            <person name="Aylward J."/>
            <person name="Wilson A.M."/>
            <person name="Visagie C.M."/>
            <person name="Spraker J."/>
            <person name="Barnes I."/>
            <person name="Buitendag C."/>
            <person name="Ceriani C."/>
            <person name="Del Mar Angel L."/>
            <person name="du Plessis D."/>
            <person name="Fuchs T."/>
            <person name="Gasser K."/>
            <person name="Kramer D."/>
            <person name="Li W."/>
            <person name="Munsamy K."/>
            <person name="Piso A."/>
            <person name="Price J.L."/>
            <person name="Sonnekus B."/>
            <person name="Thomas C."/>
            <person name="van der Nest A."/>
            <person name="van Dijk A."/>
            <person name="van Heerden A."/>
            <person name="van Vuuren N."/>
            <person name="Yilmaz N."/>
            <person name="Duong T.A."/>
            <person name="van der Merwe N.A."/>
            <person name="Wingfield M.J."/>
            <person name="Wingfield B.D."/>
        </authorList>
    </citation>
    <scope>NUCLEOTIDE SEQUENCE [LARGE SCALE GENOMIC DNA]</scope>
    <source>
        <strain evidence="8 9">CMW 18167</strain>
    </source>
</reference>
<feature type="transmembrane region" description="Helical" evidence="7">
    <location>
        <begin position="165"/>
        <end position="186"/>
    </location>
</feature>
<organism evidence="8 9">
    <name type="scientific">Paecilomyces lecythidis</name>
    <dbReference type="NCBI Taxonomy" id="3004212"/>
    <lineage>
        <taxon>Eukaryota</taxon>
        <taxon>Fungi</taxon>
        <taxon>Dikarya</taxon>
        <taxon>Ascomycota</taxon>
        <taxon>Pezizomycotina</taxon>
        <taxon>Eurotiomycetes</taxon>
        <taxon>Eurotiomycetidae</taxon>
        <taxon>Eurotiales</taxon>
        <taxon>Thermoascaceae</taxon>
        <taxon>Paecilomyces</taxon>
    </lineage>
</organism>
<gene>
    <name evidence="8" type="ORF">Plec18167_004054</name>
</gene>
<dbReference type="NCBIfam" id="NF038013">
    <property type="entry name" value="AceTr_1"/>
    <property type="match status" value="1"/>
</dbReference>
<feature type="transmembrane region" description="Helical" evidence="7">
    <location>
        <begin position="62"/>
        <end position="83"/>
    </location>
</feature>
<evidence type="ECO:0000256" key="5">
    <source>
        <dbReference type="ARBA" id="ARBA00023136"/>
    </source>
</evidence>
<evidence type="ECO:0000313" key="8">
    <source>
        <dbReference type="EMBL" id="KAL1879593.1"/>
    </source>
</evidence>
<evidence type="ECO:0000256" key="1">
    <source>
        <dbReference type="ARBA" id="ARBA00004141"/>
    </source>
</evidence>
<evidence type="ECO:0000313" key="9">
    <source>
        <dbReference type="Proteomes" id="UP001583193"/>
    </source>
</evidence>
<dbReference type="Pfam" id="PF01184">
    <property type="entry name" value="Gpr1_Fun34_YaaH"/>
    <property type="match status" value="1"/>
</dbReference>
<feature type="region of interest" description="Disordered" evidence="6">
    <location>
        <begin position="1"/>
        <end position="30"/>
    </location>
</feature>
<evidence type="ECO:0000256" key="7">
    <source>
        <dbReference type="SAM" id="Phobius"/>
    </source>
</evidence>
<proteinExistence type="inferred from homology"/>
<dbReference type="InterPro" id="IPR000791">
    <property type="entry name" value="Gpr1/Fun34/SatP-like"/>
</dbReference>
<dbReference type="InterPro" id="IPR051633">
    <property type="entry name" value="AceTr"/>
</dbReference>
<comment type="similarity">
    <text evidence="2">Belongs to the acetate uptake transporter (AceTr) (TC 2.A.96) family.</text>
</comment>
<comment type="subcellular location">
    <subcellularLocation>
        <location evidence="1">Membrane</location>
        <topology evidence="1">Multi-pass membrane protein</topology>
    </subcellularLocation>
</comment>
<keyword evidence="9" id="KW-1185">Reference proteome</keyword>
<dbReference type="EMBL" id="JAVDPF010000010">
    <property type="protein sequence ID" value="KAL1879593.1"/>
    <property type="molecule type" value="Genomic_DNA"/>
</dbReference>
<comment type="caution">
    <text evidence="8">The sequence shown here is derived from an EMBL/GenBank/DDBJ whole genome shotgun (WGS) entry which is preliminary data.</text>
</comment>
<dbReference type="PANTHER" id="PTHR31123:SF1">
    <property type="entry name" value="ACCUMULATION OF DYADS PROTEIN 2-RELATED"/>
    <property type="match status" value="1"/>
</dbReference>